<proteinExistence type="predicted"/>
<gene>
    <name evidence="2" type="ORF">HPLM_LOCUS12014</name>
</gene>
<accession>A0A0N4WLJ5</accession>
<feature type="compositionally biased region" description="Basic and acidic residues" evidence="1">
    <location>
        <begin position="174"/>
        <end position="190"/>
    </location>
</feature>
<sequence length="197" mass="22389">MQTTGGPTNTLCIKNVNVNELAETMERRRIDFFAVRETTHRAKELVTDAKAIPYETVCTIKIAPLKSKVVERCGLPRIKWWRLKEKEEDIVYRTRIPAVTIVDDTWKGAANTIARDARSELGIIKPGRRKVDEQTWLWTDIMPEINGSQENIGAMAKVLRNIPPSLALRQVRPRSGDNREGHGYGYKEDETGQNNSS</sequence>
<reference evidence="4" key="1">
    <citation type="submission" date="2017-02" db="UniProtKB">
        <authorList>
            <consortium name="WormBaseParasite"/>
        </authorList>
    </citation>
    <scope>IDENTIFICATION</scope>
</reference>
<protein>
    <submittedName>
        <fullName evidence="4">Retrovirus-related Pol polyprotein from type-1 retrotransposable element R1</fullName>
    </submittedName>
</protein>
<reference evidence="2 3" key="2">
    <citation type="submission" date="2018-11" db="EMBL/GenBank/DDBJ databases">
        <authorList>
            <consortium name="Pathogen Informatics"/>
        </authorList>
    </citation>
    <scope>NUCLEOTIDE SEQUENCE [LARGE SCALE GENOMIC DNA]</scope>
    <source>
        <strain evidence="2 3">MHpl1</strain>
    </source>
</reference>
<dbReference type="Proteomes" id="UP000268014">
    <property type="component" value="Unassembled WGS sequence"/>
</dbReference>
<dbReference type="EMBL" id="UZAF01017732">
    <property type="protein sequence ID" value="VDO44480.1"/>
    <property type="molecule type" value="Genomic_DNA"/>
</dbReference>
<dbReference type="WBParaSite" id="HPLM_0001202201-mRNA-1">
    <property type="protein sequence ID" value="HPLM_0001202201-mRNA-1"/>
    <property type="gene ID" value="HPLM_0001202201"/>
</dbReference>
<keyword evidence="3" id="KW-1185">Reference proteome</keyword>
<name>A0A0N4WLJ5_HAEPC</name>
<dbReference type="AlphaFoldDB" id="A0A0N4WLJ5"/>
<feature type="region of interest" description="Disordered" evidence="1">
    <location>
        <begin position="169"/>
        <end position="197"/>
    </location>
</feature>
<evidence type="ECO:0000313" key="4">
    <source>
        <dbReference type="WBParaSite" id="HPLM_0001202201-mRNA-1"/>
    </source>
</evidence>
<evidence type="ECO:0000313" key="3">
    <source>
        <dbReference type="Proteomes" id="UP000268014"/>
    </source>
</evidence>
<evidence type="ECO:0000256" key="1">
    <source>
        <dbReference type="SAM" id="MobiDB-lite"/>
    </source>
</evidence>
<evidence type="ECO:0000313" key="2">
    <source>
        <dbReference type="EMBL" id="VDO44480.1"/>
    </source>
</evidence>
<dbReference type="OrthoDB" id="418748at2759"/>
<organism evidence="4">
    <name type="scientific">Haemonchus placei</name>
    <name type="common">Barber's pole worm</name>
    <dbReference type="NCBI Taxonomy" id="6290"/>
    <lineage>
        <taxon>Eukaryota</taxon>
        <taxon>Metazoa</taxon>
        <taxon>Ecdysozoa</taxon>
        <taxon>Nematoda</taxon>
        <taxon>Chromadorea</taxon>
        <taxon>Rhabditida</taxon>
        <taxon>Rhabditina</taxon>
        <taxon>Rhabditomorpha</taxon>
        <taxon>Strongyloidea</taxon>
        <taxon>Trichostrongylidae</taxon>
        <taxon>Haemonchus</taxon>
    </lineage>
</organism>